<evidence type="ECO:0000313" key="1">
    <source>
        <dbReference type="EMBL" id="CEM37584.1"/>
    </source>
</evidence>
<protein>
    <submittedName>
        <fullName evidence="1">Uncharacterized protein</fullName>
    </submittedName>
</protein>
<name>A0A0G4H224_9ALVE</name>
<dbReference type="AlphaFoldDB" id="A0A0G4H224"/>
<dbReference type="VEuPathDB" id="CryptoDB:Cvel_5571"/>
<dbReference type="EMBL" id="CDMZ01001787">
    <property type="protein sequence ID" value="CEM37584.1"/>
    <property type="molecule type" value="Genomic_DNA"/>
</dbReference>
<accession>A0A0G4H224</accession>
<reference evidence="1" key="1">
    <citation type="submission" date="2014-11" db="EMBL/GenBank/DDBJ databases">
        <authorList>
            <person name="Otto D Thomas"/>
            <person name="Naeem Raeece"/>
        </authorList>
    </citation>
    <scope>NUCLEOTIDE SEQUENCE</scope>
</reference>
<gene>
    <name evidence="1" type="ORF">Cvel_5571</name>
</gene>
<organism evidence="1">
    <name type="scientific">Chromera velia CCMP2878</name>
    <dbReference type="NCBI Taxonomy" id="1169474"/>
    <lineage>
        <taxon>Eukaryota</taxon>
        <taxon>Sar</taxon>
        <taxon>Alveolata</taxon>
        <taxon>Colpodellida</taxon>
        <taxon>Chromeraceae</taxon>
        <taxon>Chromera</taxon>
    </lineage>
</organism>
<sequence length="73" mass="7804">MPAPTPVEQAPIQYGAPTYPPQTYAYPTATYDAAAYQYAYPGYYPGYEAYGYPGYAPAAPATKSAKKKTCGCS</sequence>
<proteinExistence type="predicted"/>